<organism evidence="1 2">
    <name type="scientific">Gossypium stocksii</name>
    <dbReference type="NCBI Taxonomy" id="47602"/>
    <lineage>
        <taxon>Eukaryota</taxon>
        <taxon>Viridiplantae</taxon>
        <taxon>Streptophyta</taxon>
        <taxon>Embryophyta</taxon>
        <taxon>Tracheophyta</taxon>
        <taxon>Spermatophyta</taxon>
        <taxon>Magnoliopsida</taxon>
        <taxon>eudicotyledons</taxon>
        <taxon>Gunneridae</taxon>
        <taxon>Pentapetalae</taxon>
        <taxon>rosids</taxon>
        <taxon>malvids</taxon>
        <taxon>Malvales</taxon>
        <taxon>Malvaceae</taxon>
        <taxon>Malvoideae</taxon>
        <taxon>Gossypium</taxon>
    </lineage>
</organism>
<protein>
    <submittedName>
        <fullName evidence="1">Uncharacterized protein</fullName>
    </submittedName>
</protein>
<proteinExistence type="predicted"/>
<evidence type="ECO:0000313" key="1">
    <source>
        <dbReference type="EMBL" id="KAH1082441.1"/>
    </source>
</evidence>
<sequence length="71" mass="8243">MKRKNGWPTPTPFPDMFERFPLLGEEDVDDDDDENNEKEETLFTPLDYDNAFRSDRSSMKGVVIQTRVSTA</sequence>
<dbReference type="AlphaFoldDB" id="A0A9D3VGR1"/>
<dbReference type="EMBL" id="JAIQCV010000007">
    <property type="protein sequence ID" value="KAH1082441.1"/>
    <property type="molecule type" value="Genomic_DNA"/>
</dbReference>
<keyword evidence="2" id="KW-1185">Reference proteome</keyword>
<evidence type="ECO:0000313" key="2">
    <source>
        <dbReference type="Proteomes" id="UP000828251"/>
    </source>
</evidence>
<name>A0A9D3VGR1_9ROSI</name>
<gene>
    <name evidence="1" type="ORF">J1N35_022202</name>
</gene>
<accession>A0A9D3VGR1</accession>
<comment type="caution">
    <text evidence="1">The sequence shown here is derived from an EMBL/GenBank/DDBJ whole genome shotgun (WGS) entry which is preliminary data.</text>
</comment>
<reference evidence="1 2" key="1">
    <citation type="journal article" date="2021" name="Plant Biotechnol. J.">
        <title>Multi-omics assisted identification of the key and species-specific regulatory components of drought-tolerant mechanisms in Gossypium stocksii.</title>
        <authorList>
            <person name="Yu D."/>
            <person name="Ke L."/>
            <person name="Zhang D."/>
            <person name="Wu Y."/>
            <person name="Sun Y."/>
            <person name="Mei J."/>
            <person name="Sun J."/>
            <person name="Sun Y."/>
        </authorList>
    </citation>
    <scope>NUCLEOTIDE SEQUENCE [LARGE SCALE GENOMIC DNA]</scope>
    <source>
        <strain evidence="2">cv. E1</strain>
        <tissue evidence="1">Leaf</tissue>
    </source>
</reference>
<dbReference type="Proteomes" id="UP000828251">
    <property type="component" value="Unassembled WGS sequence"/>
</dbReference>